<comment type="function">
    <text evidence="7">Provides the (R)-glutamate required for cell wall biosynthesis.</text>
</comment>
<dbReference type="NCBIfam" id="NF002035">
    <property type="entry name" value="PRK00865.1-3"/>
    <property type="match status" value="1"/>
</dbReference>
<reference evidence="8" key="2">
    <citation type="journal article" date="2021" name="J Anim Sci Technol">
        <title>Complete genome sequence of Paenibacillus konkukensis sp. nov. SK3146 as a potential probiotic strain.</title>
        <authorList>
            <person name="Jung H.I."/>
            <person name="Park S."/>
            <person name="Niu K.M."/>
            <person name="Lee S.W."/>
            <person name="Kothari D."/>
            <person name="Yi K.J."/>
            <person name="Kim S.K."/>
        </authorList>
    </citation>
    <scope>NUCLEOTIDE SEQUENCE</scope>
    <source>
        <strain evidence="8">SK3146</strain>
    </source>
</reference>
<protein>
    <recommendedName>
        <fullName evidence="2 7">Glutamate racemase</fullName>
        <ecNumber evidence="2 7">5.1.1.3</ecNumber>
    </recommendedName>
</protein>
<dbReference type="HAMAP" id="MF_00258">
    <property type="entry name" value="Glu_racemase"/>
    <property type="match status" value="1"/>
</dbReference>
<dbReference type="GO" id="GO:0008881">
    <property type="term" value="F:glutamate racemase activity"/>
    <property type="evidence" value="ECO:0007669"/>
    <property type="project" value="UniProtKB-EC"/>
</dbReference>
<evidence type="ECO:0000256" key="4">
    <source>
        <dbReference type="ARBA" id="ARBA00022984"/>
    </source>
</evidence>
<evidence type="ECO:0000256" key="6">
    <source>
        <dbReference type="ARBA" id="ARBA00023316"/>
    </source>
</evidence>
<dbReference type="InterPro" id="IPR033134">
    <property type="entry name" value="Asp/Glu_racemase_AS_2"/>
</dbReference>
<evidence type="ECO:0000256" key="1">
    <source>
        <dbReference type="ARBA" id="ARBA00001602"/>
    </source>
</evidence>
<feature type="binding site" evidence="7">
    <location>
        <begin position="73"/>
        <end position="74"/>
    </location>
    <ligand>
        <name>substrate</name>
    </ligand>
</feature>
<keyword evidence="9" id="KW-1185">Reference proteome</keyword>
<comment type="similarity">
    <text evidence="7">Belongs to the aspartate/glutamate racemases family.</text>
</comment>
<evidence type="ECO:0000313" key="9">
    <source>
        <dbReference type="Proteomes" id="UP001057134"/>
    </source>
</evidence>
<dbReference type="Proteomes" id="UP001057134">
    <property type="component" value="Chromosome"/>
</dbReference>
<dbReference type="EC" id="5.1.1.3" evidence="2 7"/>
<comment type="pathway">
    <text evidence="7">Cell wall biogenesis; peptidoglycan biosynthesis.</text>
</comment>
<evidence type="ECO:0000256" key="2">
    <source>
        <dbReference type="ARBA" id="ARBA00013090"/>
    </source>
</evidence>
<dbReference type="InterPro" id="IPR004391">
    <property type="entry name" value="Glu_race"/>
</dbReference>
<evidence type="ECO:0000313" key="8">
    <source>
        <dbReference type="EMBL" id="UQZ82882.1"/>
    </source>
</evidence>
<evidence type="ECO:0000256" key="7">
    <source>
        <dbReference type="HAMAP-Rule" id="MF_00258"/>
    </source>
</evidence>
<dbReference type="InterPro" id="IPR001920">
    <property type="entry name" value="Asp/Glu_race"/>
</dbReference>
<keyword evidence="4 7" id="KW-0573">Peptidoglycan synthesis</keyword>
<comment type="catalytic activity">
    <reaction evidence="1 7">
        <text>L-glutamate = D-glutamate</text>
        <dbReference type="Rhea" id="RHEA:12813"/>
        <dbReference type="ChEBI" id="CHEBI:29985"/>
        <dbReference type="ChEBI" id="CHEBI:29986"/>
        <dbReference type="EC" id="5.1.1.3"/>
    </reaction>
</comment>
<feature type="binding site" evidence="7">
    <location>
        <begin position="105"/>
        <end position="106"/>
    </location>
    <ligand>
        <name>substrate</name>
    </ligand>
</feature>
<dbReference type="Pfam" id="PF01177">
    <property type="entry name" value="Asp_Glu_race"/>
    <property type="match status" value="1"/>
</dbReference>
<dbReference type="PANTHER" id="PTHR21198">
    <property type="entry name" value="GLUTAMATE RACEMASE"/>
    <property type="match status" value="1"/>
</dbReference>
<keyword evidence="5 7" id="KW-0413">Isomerase</keyword>
<feature type="binding site" evidence="7">
    <location>
        <begin position="41"/>
        <end position="42"/>
    </location>
    <ligand>
        <name>substrate</name>
    </ligand>
</feature>
<dbReference type="Gene3D" id="3.40.50.1860">
    <property type="match status" value="2"/>
</dbReference>
<dbReference type="InterPro" id="IPR015942">
    <property type="entry name" value="Asp/Glu/hydantoin_racemase"/>
</dbReference>
<feature type="active site" description="Proton donor/acceptor" evidence="7">
    <location>
        <position position="215"/>
    </location>
</feature>
<accession>A0ABY4RNI6</accession>
<organism evidence="8 9">
    <name type="scientific">Paenibacillus konkukensis</name>
    <dbReference type="NCBI Taxonomy" id="2020716"/>
    <lineage>
        <taxon>Bacteria</taxon>
        <taxon>Bacillati</taxon>
        <taxon>Bacillota</taxon>
        <taxon>Bacilli</taxon>
        <taxon>Bacillales</taxon>
        <taxon>Paenibacillaceae</taxon>
        <taxon>Paenibacillus</taxon>
    </lineage>
</organism>
<dbReference type="PROSITE" id="PS00923">
    <property type="entry name" value="ASP_GLU_RACEMASE_1"/>
    <property type="match status" value="1"/>
</dbReference>
<evidence type="ECO:0000256" key="5">
    <source>
        <dbReference type="ARBA" id="ARBA00023235"/>
    </source>
</evidence>
<dbReference type="PROSITE" id="PS00924">
    <property type="entry name" value="ASP_GLU_RACEMASE_2"/>
    <property type="match status" value="1"/>
</dbReference>
<proteinExistence type="inferred from homology"/>
<keyword evidence="3 7" id="KW-0133">Cell shape</keyword>
<dbReference type="SUPFAM" id="SSF53681">
    <property type="entry name" value="Aspartate/glutamate racemase"/>
    <property type="match status" value="2"/>
</dbReference>
<reference evidence="8" key="1">
    <citation type="submission" date="2018-02" db="EMBL/GenBank/DDBJ databases">
        <authorList>
            <person name="Kim S.-K."/>
            <person name="Jung H.-I."/>
            <person name="Lee S.-W."/>
        </authorList>
    </citation>
    <scope>NUCLEOTIDE SEQUENCE</scope>
    <source>
        <strain evidence="8">SK3146</strain>
    </source>
</reference>
<keyword evidence="6 7" id="KW-0961">Cell wall biogenesis/degradation</keyword>
<dbReference type="PANTHER" id="PTHR21198:SF2">
    <property type="entry name" value="GLUTAMATE RACEMASE"/>
    <property type="match status" value="1"/>
</dbReference>
<dbReference type="EMBL" id="CP027059">
    <property type="protein sequence ID" value="UQZ82882.1"/>
    <property type="molecule type" value="Genomic_DNA"/>
</dbReference>
<feature type="binding site" evidence="7">
    <location>
        <begin position="216"/>
        <end position="217"/>
    </location>
    <ligand>
        <name>substrate</name>
    </ligand>
</feature>
<dbReference type="InterPro" id="IPR018187">
    <property type="entry name" value="Asp/Glu_racemase_AS_1"/>
</dbReference>
<dbReference type="NCBIfam" id="TIGR00067">
    <property type="entry name" value="glut_race"/>
    <property type="match status" value="1"/>
</dbReference>
<feature type="active site" description="Proton donor/acceptor" evidence="7">
    <location>
        <position position="104"/>
    </location>
</feature>
<gene>
    <name evidence="8" type="primary">racE</name>
    <name evidence="7" type="synonym">murI</name>
    <name evidence="8" type="ORF">SK3146_02042</name>
</gene>
<name>A0ABY4RNI6_9BACL</name>
<evidence type="ECO:0000256" key="3">
    <source>
        <dbReference type="ARBA" id="ARBA00022960"/>
    </source>
</evidence>
<sequence>MCVRLVPFCFYHHTLLEVMQRFIILSQRKRKLVQQAIAILDSGVGGLTVVKEVVRQLPQENIIYFGDTDRTPYGPRDPQEVVQFTHQIVDFLLQFQPKMVVIACNTATAVALDEIRTRLTIPVVGVIHPGARAAIRTTRSGVIGVIGTEGTIRSNAYEQALRQMAPQTRVFSEACPQFAPLVEKGQFYTEQTRAIVYQSLQGLKNRPMDCLILGCTHYPFLADAISDVMGPEVTLISSAEETAREISAVLDHQGMLAGTDSTPVRQFFCSGDPVMFKQIAQSWLNEQITVTPVVWPIPHII</sequence>